<feature type="compositionally biased region" description="Basic and acidic residues" evidence="8">
    <location>
        <begin position="377"/>
        <end position="399"/>
    </location>
</feature>
<feature type="compositionally biased region" description="Basic and acidic residues" evidence="8">
    <location>
        <begin position="544"/>
        <end position="559"/>
    </location>
</feature>
<feature type="compositionally biased region" description="Acidic residues" evidence="8">
    <location>
        <begin position="40"/>
        <end position="49"/>
    </location>
</feature>
<evidence type="ECO:0000256" key="5">
    <source>
        <dbReference type="ARBA" id="ARBA00023016"/>
    </source>
</evidence>
<feature type="compositionally biased region" description="Low complexity" evidence="8">
    <location>
        <begin position="562"/>
        <end position="572"/>
    </location>
</feature>
<protein>
    <recommendedName>
        <fullName evidence="3 7">Stress response protein NST1</fullName>
    </recommendedName>
</protein>
<name>A0A642UQP7_9ASCO</name>
<evidence type="ECO:0000256" key="7">
    <source>
        <dbReference type="RuleBase" id="RU049441"/>
    </source>
</evidence>
<feature type="compositionally biased region" description="Acidic residues" evidence="8">
    <location>
        <begin position="274"/>
        <end position="335"/>
    </location>
</feature>
<gene>
    <name evidence="9" type="ORF">TRICI_005892</name>
</gene>
<comment type="caution">
    <text evidence="9">The sequence shown here is derived from an EMBL/GenBank/DDBJ whole genome shotgun (WGS) entry which is preliminary data.</text>
</comment>
<comment type="function">
    <text evidence="7">May act as a negative regulator of salt tolerance.</text>
</comment>
<evidence type="ECO:0000313" key="9">
    <source>
        <dbReference type="EMBL" id="KAA8902531.1"/>
    </source>
</evidence>
<evidence type="ECO:0000256" key="8">
    <source>
        <dbReference type="SAM" id="MobiDB-lite"/>
    </source>
</evidence>
<comment type="subcellular location">
    <subcellularLocation>
        <location evidence="1 7">Cytoplasm</location>
    </subcellularLocation>
</comment>
<dbReference type="GO" id="GO:0005737">
    <property type="term" value="C:cytoplasm"/>
    <property type="evidence" value="ECO:0007669"/>
    <property type="project" value="UniProtKB-SubCell"/>
</dbReference>
<evidence type="ECO:0000313" key="10">
    <source>
        <dbReference type="Proteomes" id="UP000761534"/>
    </source>
</evidence>
<dbReference type="PANTHER" id="PTHR13595">
    <property type="entry name" value="ARL6IP4 PROTEIN"/>
    <property type="match status" value="1"/>
</dbReference>
<accession>A0A642UQP7</accession>
<feature type="compositionally biased region" description="Polar residues" evidence="8">
    <location>
        <begin position="617"/>
        <end position="627"/>
    </location>
</feature>
<reference evidence="9" key="1">
    <citation type="journal article" date="2019" name="G3 (Bethesda)">
        <title>Genome Assemblies of Two Rare Opportunistic Yeast Pathogens: Diutina rugosa (syn. Candida rugosa) and Trichomonascus ciferrii (syn. Candida ciferrii).</title>
        <authorList>
            <person name="Mixao V."/>
            <person name="Saus E."/>
            <person name="Hansen A.P."/>
            <person name="Lass-Florl C."/>
            <person name="Gabaldon T."/>
        </authorList>
    </citation>
    <scope>NUCLEOTIDE SEQUENCE</scope>
    <source>
        <strain evidence="9">CBS 4856</strain>
    </source>
</reference>
<dbReference type="Proteomes" id="UP000761534">
    <property type="component" value="Unassembled WGS sequence"/>
</dbReference>
<feature type="compositionally biased region" description="Polar residues" evidence="8">
    <location>
        <begin position="693"/>
        <end position="727"/>
    </location>
</feature>
<dbReference type="EMBL" id="SWFS01000466">
    <property type="protein sequence ID" value="KAA8902531.1"/>
    <property type="molecule type" value="Genomic_DNA"/>
</dbReference>
<evidence type="ECO:0000256" key="3">
    <source>
        <dbReference type="ARBA" id="ARBA00020733"/>
    </source>
</evidence>
<dbReference type="InterPro" id="IPR025279">
    <property type="entry name" value="NST1"/>
</dbReference>
<dbReference type="Pfam" id="PF13945">
    <property type="entry name" value="NST1"/>
    <property type="match status" value="1"/>
</dbReference>
<evidence type="ECO:0000256" key="1">
    <source>
        <dbReference type="ARBA" id="ARBA00004496"/>
    </source>
</evidence>
<feature type="region of interest" description="Disordered" evidence="8">
    <location>
        <begin position="62"/>
        <end position="95"/>
    </location>
</feature>
<feature type="region of interest" description="Disordered" evidence="8">
    <location>
        <begin position="377"/>
        <end position="727"/>
    </location>
</feature>
<feature type="region of interest" description="Disordered" evidence="8">
    <location>
        <begin position="268"/>
        <end position="340"/>
    </location>
</feature>
<dbReference type="AlphaFoldDB" id="A0A642UQP7"/>
<feature type="compositionally biased region" description="Low complexity" evidence="8">
    <location>
        <begin position="665"/>
        <end position="676"/>
    </location>
</feature>
<comment type="similarity">
    <text evidence="2 7">Belongs to the NST1 family.</text>
</comment>
<feature type="compositionally biased region" description="Basic residues" evidence="8">
    <location>
        <begin position="72"/>
        <end position="83"/>
    </location>
</feature>
<dbReference type="VEuPathDB" id="FungiDB:TRICI_005892"/>
<keyword evidence="4 7" id="KW-0963">Cytoplasm</keyword>
<evidence type="ECO:0000256" key="4">
    <source>
        <dbReference type="ARBA" id="ARBA00022490"/>
    </source>
</evidence>
<feature type="compositionally biased region" description="Pro residues" evidence="8">
    <location>
        <begin position="677"/>
        <end position="692"/>
    </location>
</feature>
<evidence type="ECO:0000256" key="6">
    <source>
        <dbReference type="ARBA" id="ARBA00023054"/>
    </source>
</evidence>
<keyword evidence="5 7" id="KW-0346">Stress response</keyword>
<proteinExistence type="inferred from homology"/>
<feature type="region of interest" description="Disordered" evidence="8">
    <location>
        <begin position="1"/>
        <end position="49"/>
    </location>
</feature>
<keyword evidence="6 7" id="KW-0175">Coiled coil</keyword>
<dbReference type="OrthoDB" id="21629at2759"/>
<keyword evidence="10" id="KW-1185">Reference proteome</keyword>
<organism evidence="9 10">
    <name type="scientific">Trichomonascus ciferrii</name>
    <dbReference type="NCBI Taxonomy" id="44093"/>
    <lineage>
        <taxon>Eukaryota</taxon>
        <taxon>Fungi</taxon>
        <taxon>Dikarya</taxon>
        <taxon>Ascomycota</taxon>
        <taxon>Saccharomycotina</taxon>
        <taxon>Dipodascomycetes</taxon>
        <taxon>Dipodascales</taxon>
        <taxon>Trichomonascaceae</taxon>
        <taxon>Trichomonascus</taxon>
        <taxon>Trichomonascus ciferrii complex</taxon>
    </lineage>
</organism>
<feature type="compositionally biased region" description="Pro residues" evidence="8">
    <location>
        <begin position="631"/>
        <end position="664"/>
    </location>
</feature>
<evidence type="ECO:0000256" key="2">
    <source>
        <dbReference type="ARBA" id="ARBA00007112"/>
    </source>
</evidence>
<sequence>MSKNKLTPEPAFQKPIAPGSKAIYSRDGTQVITVPRSERQDDEGEEDVDKIEFVAGDDIQFEYAHEGENAGGKKKKKKKKKQKQQQLAKQGDIHQEGDSITFNNIDFNTHSIVSAATTAASVFDGSSGKGKKDDKIWDTSSEEERHRIKQFWSGLSEQERRDLVRIEKDTVLQKMKEQQRHSCACQVCGRKRKALEQELEALYDAYYKDLEVYDEEDIPRDIFSFGSSLTIQGGILTVADDLLKNDGKKFIEMMERLAERRMARENETIANISEYDDEEEEDVNDERNDEEYYYYPDEEDEEEEEDDDDDEDDLEDDELDDDDLEDEDDEIDQASEEQRIREGRRMLQLFAARMFEQRVLTAYRQKVAEERQQKLLEELEEETRLKEEREAKKLKEKEKKKDKKRQQKLAKEKKEQERLQQEAALKAEQERQAEEARRKRQQQKEAERRAHEEERKRRQEEERKREAEKERKRREREEQEAKRRKEKEERKRQEELKREQERKRKEEEKRAREEEQERKKRVKELEEQQQQRKLKEQQQQQRQQQEELRRQQEEEEQKRHQQQQQQQMEQQQSHQREDSRSVSPAADSPTTANLLLAREKKVNGSHGRSKILLEQLNKPQSPPQNGTNHNPAPPPPPQQHFPPPHGPPPSNNMTPPLPAVPPHMMPHLGQNTTTTTAPPPPPPPQYQLPPQPSFTNQFSQMSLNQQPTASLTSSISPPMPANNGNSRRVSTPLVEHASPLWGNFNTSPSPSSYASSTNTSSTIPLQSYKLFGGVNNLWSPNGGTTTPGNGSIWGSSSTTTNPASLTTTDLRHAAIKAYKQYFGSSWINNNYIPAQVLFHSTNQMLGNMADQSQFNSACEFGVTDINGHLFEALPDNNGPVTHVRYKNVL</sequence>
<feature type="compositionally biased region" description="Basic and acidic residues" evidence="8">
    <location>
        <begin position="409"/>
        <end position="536"/>
    </location>
</feature>